<dbReference type="EMBL" id="JAUTXT010000022">
    <property type="protein sequence ID" value="KAK3674032.1"/>
    <property type="molecule type" value="Genomic_DNA"/>
</dbReference>
<protein>
    <recommendedName>
        <fullName evidence="1">BTB domain-containing protein</fullName>
    </recommendedName>
</protein>
<accession>A0AAE1C0I1</accession>
<dbReference type="PROSITE" id="PS50097">
    <property type="entry name" value="BTB"/>
    <property type="match status" value="1"/>
</dbReference>
<dbReference type="InterPro" id="IPR000210">
    <property type="entry name" value="BTB/POZ_dom"/>
</dbReference>
<evidence type="ECO:0000313" key="2">
    <source>
        <dbReference type="EMBL" id="KAK3674032.1"/>
    </source>
</evidence>
<dbReference type="PANTHER" id="PTHR47843">
    <property type="entry name" value="BTB DOMAIN-CONTAINING PROTEIN-RELATED"/>
    <property type="match status" value="1"/>
</dbReference>
<comment type="caution">
    <text evidence="2">The sequence shown here is derived from an EMBL/GenBank/DDBJ whole genome shotgun (WGS) entry which is preliminary data.</text>
</comment>
<dbReference type="AlphaFoldDB" id="A0AAE1C0I1"/>
<reference evidence="2" key="1">
    <citation type="submission" date="2023-07" db="EMBL/GenBank/DDBJ databases">
        <title>Black Yeasts Isolated from many extreme environments.</title>
        <authorList>
            <person name="Coleine C."/>
            <person name="Stajich J.E."/>
            <person name="Selbmann L."/>
        </authorList>
    </citation>
    <scope>NUCLEOTIDE SEQUENCE</scope>
    <source>
        <strain evidence="2">CCFEE 5485</strain>
    </source>
</reference>
<dbReference type="PANTHER" id="PTHR47843:SF2">
    <property type="entry name" value="BTB DOMAIN-CONTAINING PROTEIN"/>
    <property type="match status" value="1"/>
</dbReference>
<gene>
    <name evidence="2" type="ORF">LTR78_006235</name>
</gene>
<dbReference type="SUPFAM" id="SSF54695">
    <property type="entry name" value="POZ domain"/>
    <property type="match status" value="1"/>
</dbReference>
<name>A0AAE1C0I1_9PEZI</name>
<feature type="domain" description="BTB" evidence="1">
    <location>
        <begin position="24"/>
        <end position="93"/>
    </location>
</feature>
<organism evidence="2 3">
    <name type="scientific">Recurvomyces mirabilis</name>
    <dbReference type="NCBI Taxonomy" id="574656"/>
    <lineage>
        <taxon>Eukaryota</taxon>
        <taxon>Fungi</taxon>
        <taxon>Dikarya</taxon>
        <taxon>Ascomycota</taxon>
        <taxon>Pezizomycotina</taxon>
        <taxon>Dothideomycetes</taxon>
        <taxon>Dothideomycetidae</taxon>
        <taxon>Mycosphaerellales</taxon>
        <taxon>Teratosphaeriaceae</taxon>
        <taxon>Recurvomyces</taxon>
    </lineage>
</organism>
<sequence length="229" mass="25996">MSDLTSDTVAPVAPAGNGISSSQGYLTVVVGPKNNHFTANKALIISRSTFFKTAASKRWTDGRPKHIILADDNPEQFRDYLQVLQDNALDPQQHWTFVQTGLIYILADKLGDLRTSNICVDFIIKDLEVDDAVPGDSFINFLYEHTIPGSKLRKLCIDYYIHEANIVGMDRELERLPARFWHDIVVESHELRKNHGLGYVDDIFRDRVVEQDDCTYHQHDETHPACEGV</sequence>
<keyword evidence="3" id="KW-1185">Reference proteome</keyword>
<dbReference type="Gene3D" id="3.30.710.10">
    <property type="entry name" value="Potassium Channel Kv1.1, Chain A"/>
    <property type="match status" value="1"/>
</dbReference>
<dbReference type="InterPro" id="IPR011333">
    <property type="entry name" value="SKP1/BTB/POZ_sf"/>
</dbReference>
<evidence type="ECO:0000313" key="3">
    <source>
        <dbReference type="Proteomes" id="UP001274830"/>
    </source>
</evidence>
<proteinExistence type="predicted"/>
<dbReference type="Proteomes" id="UP001274830">
    <property type="component" value="Unassembled WGS sequence"/>
</dbReference>
<evidence type="ECO:0000259" key="1">
    <source>
        <dbReference type="PROSITE" id="PS50097"/>
    </source>
</evidence>